<dbReference type="InterPro" id="IPR036418">
    <property type="entry name" value="Cyt_c_oxidase_su6a_sf"/>
</dbReference>
<sequence length="66" mass="7052">MALPLRSLGRGLASAAKGDHGGTGARTWRLLTFALALPSPFSWGDGNHTLFHNPRVNPLPTGYEKP</sequence>
<keyword evidence="2" id="KW-1185">Reference proteome</keyword>
<evidence type="ECO:0008006" key="3">
    <source>
        <dbReference type="Google" id="ProtNLM"/>
    </source>
</evidence>
<evidence type="ECO:0000313" key="2">
    <source>
        <dbReference type="Proteomes" id="UP000437017"/>
    </source>
</evidence>
<accession>A0A643BRX1</accession>
<dbReference type="AlphaFoldDB" id="A0A643BRX1"/>
<dbReference type="EMBL" id="SGJD01005088">
    <property type="protein sequence ID" value="KAB0390736.1"/>
    <property type="molecule type" value="Genomic_DNA"/>
</dbReference>
<name>A0A643BRX1_BALPH</name>
<comment type="caution">
    <text evidence="1">The sequence shown here is derived from an EMBL/GenBank/DDBJ whole genome shotgun (WGS) entry which is preliminary data.</text>
</comment>
<organism evidence="1 2">
    <name type="scientific">Balaenoptera physalus</name>
    <name type="common">Fin whale</name>
    <name type="synonym">Balaena physalus</name>
    <dbReference type="NCBI Taxonomy" id="9770"/>
    <lineage>
        <taxon>Eukaryota</taxon>
        <taxon>Metazoa</taxon>
        <taxon>Chordata</taxon>
        <taxon>Craniata</taxon>
        <taxon>Vertebrata</taxon>
        <taxon>Euteleostomi</taxon>
        <taxon>Mammalia</taxon>
        <taxon>Eutheria</taxon>
        <taxon>Laurasiatheria</taxon>
        <taxon>Artiodactyla</taxon>
        <taxon>Whippomorpha</taxon>
        <taxon>Cetacea</taxon>
        <taxon>Mysticeti</taxon>
        <taxon>Balaenopteridae</taxon>
        <taxon>Balaenoptera</taxon>
    </lineage>
</organism>
<dbReference type="Proteomes" id="UP000437017">
    <property type="component" value="Unassembled WGS sequence"/>
</dbReference>
<reference evidence="1 2" key="1">
    <citation type="journal article" date="2019" name="PLoS ONE">
        <title>Genomic analyses reveal an absence of contemporary introgressive admixture between fin whales and blue whales, despite known hybrids.</title>
        <authorList>
            <person name="Westbury M.V."/>
            <person name="Petersen B."/>
            <person name="Lorenzen E.D."/>
        </authorList>
    </citation>
    <scope>NUCLEOTIDE SEQUENCE [LARGE SCALE GENOMIC DNA]</scope>
    <source>
        <strain evidence="1">FinWhale-01</strain>
    </source>
</reference>
<dbReference type="SUPFAM" id="SSF81411">
    <property type="entry name" value="Mitochondrial cytochrome c oxidase subunit VIa"/>
    <property type="match status" value="1"/>
</dbReference>
<protein>
    <recommendedName>
        <fullName evidence="3">Cytochrome c oxidase polypeptide VIa</fullName>
    </recommendedName>
</protein>
<evidence type="ECO:0000313" key="1">
    <source>
        <dbReference type="EMBL" id="KAB0390736.1"/>
    </source>
</evidence>
<gene>
    <name evidence="1" type="ORF">E2I00_000186</name>
</gene>
<dbReference type="OrthoDB" id="5947505at2759"/>
<proteinExistence type="predicted"/>
<dbReference type="Gene3D" id="4.10.95.10">
    <property type="entry name" value="Cytochrome c oxidase, subunit VIa"/>
    <property type="match status" value="1"/>
</dbReference>